<reference evidence="2 3" key="1">
    <citation type="submission" date="2012-02" db="EMBL/GenBank/DDBJ databases">
        <title>Improved High-Quality Draft genome of Joostella marina DSM 19592.</title>
        <authorList>
            <consortium name="US DOE Joint Genome Institute (JGI-PGF)"/>
            <person name="Lucas S."/>
            <person name="Copeland A."/>
            <person name="Lapidus A."/>
            <person name="Bruce D."/>
            <person name="Goodwin L."/>
            <person name="Pitluck S."/>
            <person name="Peters L."/>
            <person name="Chertkov O."/>
            <person name="Ovchinnikova G."/>
            <person name="Kyrpides N."/>
            <person name="Mavromatis K."/>
            <person name="Detter J.C."/>
            <person name="Han C."/>
            <person name="Land M."/>
            <person name="Hauser L."/>
            <person name="Markowitz V."/>
            <person name="Cheng J.-F."/>
            <person name="Hugenholtz P."/>
            <person name="Woyke T."/>
            <person name="Wu D."/>
            <person name="Tindall B."/>
            <person name="Brambilla E."/>
            <person name="Klenk H.-P."/>
            <person name="Eisen J.A."/>
        </authorList>
    </citation>
    <scope>NUCLEOTIDE SEQUENCE [LARGE SCALE GENOMIC DNA]</scope>
    <source>
        <strain evidence="2 3">DSM 19592</strain>
    </source>
</reference>
<dbReference type="STRING" id="926559.JoomaDRAFT_0210"/>
<accession>I3C0X7</accession>
<keyword evidence="3" id="KW-1185">Reference proteome</keyword>
<dbReference type="OrthoDB" id="5513217at2"/>
<dbReference type="eggNOG" id="COG0845">
    <property type="taxonomic scope" value="Bacteria"/>
</dbReference>
<name>I3C0X7_9FLAO</name>
<dbReference type="AlphaFoldDB" id="I3C0X7"/>
<dbReference type="RefSeq" id="WP_008616041.1">
    <property type="nucleotide sequence ID" value="NZ_JH651380.1"/>
</dbReference>
<gene>
    <name evidence="2" type="ORF">JoomaDRAFT_0210</name>
</gene>
<proteinExistence type="predicted"/>
<evidence type="ECO:0000313" key="3">
    <source>
        <dbReference type="Proteomes" id="UP000004690"/>
    </source>
</evidence>
<dbReference type="HOGENOM" id="CLU_101306_0_0_10"/>
<sequence length="168" mass="18715">MKKMRIIPQIGILVAIGIFVISCKDSNSKSSETKTVAIAFKNDLADKAFQHYTHIKTALTNGNVSEAKKGGKMLSETISNNYIDISNLSKKIAVSENLEEQRQAFSELTNAIQPFIESNLENGEIYKQYCPMAFNNAGGYWFSKEEAVSNPYFGEKMLKCGTVKEVIK</sequence>
<dbReference type="EMBL" id="JH651380">
    <property type="protein sequence ID" value="EIJ37270.1"/>
    <property type="molecule type" value="Genomic_DNA"/>
</dbReference>
<dbReference type="PROSITE" id="PS51257">
    <property type="entry name" value="PROKAR_LIPOPROTEIN"/>
    <property type="match status" value="1"/>
</dbReference>
<evidence type="ECO:0000313" key="2">
    <source>
        <dbReference type="EMBL" id="EIJ37270.1"/>
    </source>
</evidence>
<protein>
    <recommendedName>
        <fullName evidence="1">DUF3347 domain-containing protein</fullName>
    </recommendedName>
</protein>
<dbReference type="Pfam" id="PF11827">
    <property type="entry name" value="DUF3347"/>
    <property type="match status" value="1"/>
</dbReference>
<feature type="domain" description="DUF3347" evidence="1">
    <location>
        <begin position="49"/>
        <end position="117"/>
    </location>
</feature>
<evidence type="ECO:0000259" key="1">
    <source>
        <dbReference type="Pfam" id="PF11827"/>
    </source>
</evidence>
<dbReference type="Proteomes" id="UP000004690">
    <property type="component" value="Unassembled WGS sequence"/>
</dbReference>
<organism evidence="2 3">
    <name type="scientific">Galbibacter orientalis DSM 19592</name>
    <dbReference type="NCBI Taxonomy" id="926559"/>
    <lineage>
        <taxon>Bacteria</taxon>
        <taxon>Pseudomonadati</taxon>
        <taxon>Bacteroidota</taxon>
        <taxon>Flavobacteriia</taxon>
        <taxon>Flavobacteriales</taxon>
        <taxon>Flavobacteriaceae</taxon>
        <taxon>Galbibacter</taxon>
    </lineage>
</organism>
<dbReference type="InterPro" id="IPR021782">
    <property type="entry name" value="DUF3347"/>
</dbReference>